<comment type="caution">
    <text evidence="3">The sequence shown here is derived from an EMBL/GenBank/DDBJ whole genome shotgun (WGS) entry which is preliminary data.</text>
</comment>
<dbReference type="PANTHER" id="PTHR31973">
    <property type="entry name" value="POLYPROTEIN, PUTATIVE-RELATED"/>
    <property type="match status" value="1"/>
</dbReference>
<name>A0AAD5P3M8_ACENE</name>
<reference evidence="3 4" key="1">
    <citation type="journal article" date="2022" name="Plant J.">
        <title>Strategies of tolerance reflected in two North American maple genomes.</title>
        <authorList>
            <person name="McEvoy S.L."/>
            <person name="Sezen U.U."/>
            <person name="Trouern-Trend A."/>
            <person name="McMahon S.M."/>
            <person name="Schaberg P.G."/>
            <person name="Yang J."/>
            <person name="Wegrzyn J.L."/>
            <person name="Swenson N.G."/>
        </authorList>
    </citation>
    <scope>NUCLEOTIDE SEQUENCE [LARGE SCALE GENOMIC DNA]</scope>
    <source>
        <strain evidence="3">91603</strain>
    </source>
</reference>
<protein>
    <recommendedName>
        <fullName evidence="2">Transposase MuDR plant domain-containing protein</fullName>
    </recommendedName>
</protein>
<sequence length="366" mass="42141">MNSDIPDARLGKSHPVKASKNVIRKVEVAYGSGSRFDVLNEEVSVEKDNGVVTKSVAENTQSSKTVLIDITNQNYNRVAAYNEVNRAATADTEDGPTGFGNGPACVGDRPFNEEGDDELTREDVMRVKNLPRGFGSGSDNDDGPEDFGSLDGSNGEEDAEVPERKFIRRRYHKFNPRHDLQDLVFRLGMEFSNADVFRKAIRAHSVKHKRVVKFKKNDPNGIIVFCKNGGCKWFKNYIESLRIESEATYQWFVDKDLLHWPRAFFKDNTLYDMLCNNMCEAFNSVILQARDKHVVMHMEMIRIYFMKRLVTKRAAVQKWHHQIDPKVIKFVERIKMESSVCNPEYNGNYVYQVKENRFELFMVNIE</sequence>
<feature type="domain" description="Transposase MuDR plant" evidence="2">
    <location>
        <begin position="184"/>
        <end position="233"/>
    </location>
</feature>
<organism evidence="3 4">
    <name type="scientific">Acer negundo</name>
    <name type="common">Box elder</name>
    <dbReference type="NCBI Taxonomy" id="4023"/>
    <lineage>
        <taxon>Eukaryota</taxon>
        <taxon>Viridiplantae</taxon>
        <taxon>Streptophyta</taxon>
        <taxon>Embryophyta</taxon>
        <taxon>Tracheophyta</taxon>
        <taxon>Spermatophyta</taxon>
        <taxon>Magnoliopsida</taxon>
        <taxon>eudicotyledons</taxon>
        <taxon>Gunneridae</taxon>
        <taxon>Pentapetalae</taxon>
        <taxon>rosids</taxon>
        <taxon>malvids</taxon>
        <taxon>Sapindales</taxon>
        <taxon>Sapindaceae</taxon>
        <taxon>Hippocastanoideae</taxon>
        <taxon>Acereae</taxon>
        <taxon>Acer</taxon>
    </lineage>
</organism>
<proteinExistence type="predicted"/>
<dbReference type="InterPro" id="IPR004332">
    <property type="entry name" value="Transposase_MuDR"/>
</dbReference>
<dbReference type="EMBL" id="JAJSOW010000002">
    <property type="protein sequence ID" value="KAI9197597.1"/>
    <property type="molecule type" value="Genomic_DNA"/>
</dbReference>
<feature type="region of interest" description="Disordered" evidence="1">
    <location>
        <begin position="90"/>
        <end position="162"/>
    </location>
</feature>
<evidence type="ECO:0000256" key="1">
    <source>
        <dbReference type="SAM" id="MobiDB-lite"/>
    </source>
</evidence>
<dbReference type="Pfam" id="PF03108">
    <property type="entry name" value="DBD_Tnp_Mut"/>
    <property type="match status" value="1"/>
</dbReference>
<dbReference type="PANTHER" id="PTHR31973:SF187">
    <property type="entry name" value="MUTATOR TRANSPOSASE MUDRA PROTEIN"/>
    <property type="match status" value="1"/>
</dbReference>
<dbReference type="Proteomes" id="UP001064489">
    <property type="component" value="Chromosome 13"/>
</dbReference>
<evidence type="ECO:0000313" key="4">
    <source>
        <dbReference type="Proteomes" id="UP001064489"/>
    </source>
</evidence>
<keyword evidence="4" id="KW-1185">Reference proteome</keyword>
<dbReference type="AlphaFoldDB" id="A0AAD5P3M8"/>
<gene>
    <name evidence="3" type="ORF">LWI28_001323</name>
</gene>
<accession>A0AAD5P3M8</accession>
<evidence type="ECO:0000259" key="2">
    <source>
        <dbReference type="Pfam" id="PF03108"/>
    </source>
</evidence>
<evidence type="ECO:0000313" key="3">
    <source>
        <dbReference type="EMBL" id="KAI9197597.1"/>
    </source>
</evidence>